<keyword evidence="8" id="KW-1185">Reference proteome</keyword>
<dbReference type="OrthoDB" id="623918at2759"/>
<comment type="caution">
    <text evidence="7">The sequence shown here is derived from an EMBL/GenBank/DDBJ whole genome shotgun (WGS) entry which is preliminary data.</text>
</comment>
<dbReference type="InterPro" id="IPR015300">
    <property type="entry name" value="DNA-bd_pseudobarrel_sf"/>
</dbReference>
<evidence type="ECO:0000313" key="7">
    <source>
        <dbReference type="EMBL" id="TXG64422.1"/>
    </source>
</evidence>
<accession>A0A5C7I753</accession>
<keyword evidence="5" id="KW-0539">Nucleus</keyword>
<evidence type="ECO:0000256" key="2">
    <source>
        <dbReference type="ARBA" id="ARBA00023015"/>
    </source>
</evidence>
<comment type="subcellular location">
    <subcellularLocation>
        <location evidence="1">Nucleus</location>
    </subcellularLocation>
</comment>
<dbReference type="AlphaFoldDB" id="A0A5C7I753"/>
<feature type="domain" description="TF-B3" evidence="6">
    <location>
        <begin position="131"/>
        <end position="229"/>
    </location>
</feature>
<dbReference type="InterPro" id="IPR003340">
    <property type="entry name" value="B3_DNA-bd"/>
</dbReference>
<dbReference type="GO" id="GO:0003677">
    <property type="term" value="F:DNA binding"/>
    <property type="evidence" value="ECO:0007669"/>
    <property type="project" value="UniProtKB-KW"/>
</dbReference>
<protein>
    <recommendedName>
        <fullName evidence="6">TF-B3 domain-containing protein</fullName>
    </recommendedName>
</protein>
<dbReference type="PANTHER" id="PTHR31391:SF106">
    <property type="entry name" value="B3 DOMAIN-CONTAINING PROTEIN OS01G0723500"/>
    <property type="match status" value="1"/>
</dbReference>
<dbReference type="SUPFAM" id="SSF101936">
    <property type="entry name" value="DNA-binding pseudobarrel domain"/>
    <property type="match status" value="1"/>
</dbReference>
<dbReference type="GO" id="GO:0005634">
    <property type="term" value="C:nucleus"/>
    <property type="evidence" value="ECO:0007669"/>
    <property type="project" value="UniProtKB-SubCell"/>
</dbReference>
<sequence length="231" mass="26253">MDVRTPNPAVCSLKKNRVCDKYGCPMSCGKMYECPSSQKNQANASSGYNRGIKRHPGCVASSSMSPKFKYDYGYESRGKKCKVEEPAKINESKAAKESRIYVARNFGVVSEIEREKVINFAKLFKSSENPSFMAIMQERNIQRCSLYVPAKFTNKYLERDFAYNIKLEDSDGKEWLVQIKGRSCCGGSDLTKGWCLFTKEKMLENGDILVFELIRKDNILLKVSVFQSTMV</sequence>
<dbReference type="Pfam" id="PF02362">
    <property type="entry name" value="B3"/>
    <property type="match status" value="1"/>
</dbReference>
<dbReference type="EMBL" id="VAHF01000004">
    <property type="protein sequence ID" value="TXG64422.1"/>
    <property type="molecule type" value="Genomic_DNA"/>
</dbReference>
<proteinExistence type="predicted"/>
<organism evidence="7 8">
    <name type="scientific">Acer yangbiense</name>
    <dbReference type="NCBI Taxonomy" id="1000413"/>
    <lineage>
        <taxon>Eukaryota</taxon>
        <taxon>Viridiplantae</taxon>
        <taxon>Streptophyta</taxon>
        <taxon>Embryophyta</taxon>
        <taxon>Tracheophyta</taxon>
        <taxon>Spermatophyta</taxon>
        <taxon>Magnoliopsida</taxon>
        <taxon>eudicotyledons</taxon>
        <taxon>Gunneridae</taxon>
        <taxon>Pentapetalae</taxon>
        <taxon>rosids</taxon>
        <taxon>malvids</taxon>
        <taxon>Sapindales</taxon>
        <taxon>Sapindaceae</taxon>
        <taxon>Hippocastanoideae</taxon>
        <taxon>Acereae</taxon>
        <taxon>Acer</taxon>
    </lineage>
</organism>
<keyword evidence="2" id="KW-0805">Transcription regulation</keyword>
<dbReference type="InterPro" id="IPR044837">
    <property type="entry name" value="REM16-like"/>
</dbReference>
<keyword evidence="4" id="KW-0804">Transcription</keyword>
<name>A0A5C7I753_9ROSI</name>
<reference evidence="8" key="1">
    <citation type="journal article" date="2019" name="Gigascience">
        <title>De novo genome assembly of the endangered Acer yangbiense, a plant species with extremely small populations endemic to Yunnan Province, China.</title>
        <authorList>
            <person name="Yang J."/>
            <person name="Wariss H.M."/>
            <person name="Tao L."/>
            <person name="Zhang R."/>
            <person name="Yun Q."/>
            <person name="Hollingsworth P."/>
            <person name="Dao Z."/>
            <person name="Luo G."/>
            <person name="Guo H."/>
            <person name="Ma Y."/>
            <person name="Sun W."/>
        </authorList>
    </citation>
    <scope>NUCLEOTIDE SEQUENCE [LARGE SCALE GENOMIC DNA]</scope>
    <source>
        <strain evidence="8">cv. Malutang</strain>
    </source>
</reference>
<dbReference type="CDD" id="cd10017">
    <property type="entry name" value="B3_DNA"/>
    <property type="match status" value="1"/>
</dbReference>
<dbReference type="SMART" id="SM01019">
    <property type="entry name" value="B3"/>
    <property type="match status" value="1"/>
</dbReference>
<dbReference type="Gene3D" id="2.40.330.10">
    <property type="entry name" value="DNA-binding pseudobarrel domain"/>
    <property type="match status" value="1"/>
</dbReference>
<dbReference type="PANTHER" id="PTHR31391">
    <property type="entry name" value="B3 DOMAIN-CONTAINING PROTEIN OS11G0197600-RELATED"/>
    <property type="match status" value="1"/>
</dbReference>
<evidence type="ECO:0000256" key="5">
    <source>
        <dbReference type="ARBA" id="ARBA00023242"/>
    </source>
</evidence>
<evidence type="ECO:0000313" key="8">
    <source>
        <dbReference type="Proteomes" id="UP000323000"/>
    </source>
</evidence>
<evidence type="ECO:0000256" key="4">
    <source>
        <dbReference type="ARBA" id="ARBA00023163"/>
    </source>
</evidence>
<evidence type="ECO:0000256" key="3">
    <source>
        <dbReference type="ARBA" id="ARBA00023125"/>
    </source>
</evidence>
<evidence type="ECO:0000259" key="6">
    <source>
        <dbReference type="PROSITE" id="PS50863"/>
    </source>
</evidence>
<keyword evidence="3" id="KW-0238">DNA-binding</keyword>
<dbReference type="Proteomes" id="UP000323000">
    <property type="component" value="Chromosome 4"/>
</dbReference>
<dbReference type="PROSITE" id="PS50863">
    <property type="entry name" value="B3"/>
    <property type="match status" value="1"/>
</dbReference>
<evidence type="ECO:0000256" key="1">
    <source>
        <dbReference type="ARBA" id="ARBA00004123"/>
    </source>
</evidence>
<gene>
    <name evidence="7" type="ORF">EZV62_011416</name>
</gene>